<evidence type="ECO:0000313" key="1">
    <source>
        <dbReference type="EMBL" id="CAB4794541.1"/>
    </source>
</evidence>
<dbReference type="Pfam" id="PF00378">
    <property type="entry name" value="ECH_1"/>
    <property type="match status" value="1"/>
</dbReference>
<accession>A0A6J7M0G9</accession>
<organism evidence="2">
    <name type="scientific">freshwater metagenome</name>
    <dbReference type="NCBI Taxonomy" id="449393"/>
    <lineage>
        <taxon>unclassified sequences</taxon>
        <taxon>metagenomes</taxon>
        <taxon>ecological metagenomes</taxon>
    </lineage>
</organism>
<dbReference type="PANTHER" id="PTHR43459:SF3">
    <property type="entry name" value="ENOYL-COA HYDRATASE ECHA15 (ENOYL HYDRASE) (UNSATURATED ACYL-COA HYDRATASE) (CROTONASE)-RELATED"/>
    <property type="match status" value="1"/>
</dbReference>
<name>A0A6J7M0G9_9ZZZZ</name>
<dbReference type="InterPro" id="IPR018376">
    <property type="entry name" value="Enoyl-CoA_hyd/isom_CS"/>
</dbReference>
<dbReference type="EMBL" id="CAFAAJ010000024">
    <property type="protein sequence ID" value="CAB4794541.1"/>
    <property type="molecule type" value="Genomic_DNA"/>
</dbReference>
<evidence type="ECO:0000313" key="2">
    <source>
        <dbReference type="EMBL" id="CAB4974117.1"/>
    </source>
</evidence>
<protein>
    <submittedName>
        <fullName evidence="2">Unannotated protein</fullName>
    </submittedName>
</protein>
<dbReference type="EMBL" id="CAFBON010000006">
    <property type="protein sequence ID" value="CAB4974117.1"/>
    <property type="molecule type" value="Genomic_DNA"/>
</dbReference>
<dbReference type="GO" id="GO:0003824">
    <property type="term" value="F:catalytic activity"/>
    <property type="evidence" value="ECO:0007669"/>
    <property type="project" value="InterPro"/>
</dbReference>
<dbReference type="CDD" id="cd06558">
    <property type="entry name" value="crotonase-like"/>
    <property type="match status" value="1"/>
</dbReference>
<dbReference type="Gene3D" id="3.90.226.10">
    <property type="entry name" value="2-enoyl-CoA Hydratase, Chain A, domain 1"/>
    <property type="match status" value="1"/>
</dbReference>
<dbReference type="InterPro" id="IPR014748">
    <property type="entry name" value="Enoyl-CoA_hydra_C"/>
</dbReference>
<dbReference type="AlphaFoldDB" id="A0A6J7M0G9"/>
<dbReference type="NCBIfam" id="NF005595">
    <property type="entry name" value="PRK07327.1"/>
    <property type="match status" value="1"/>
</dbReference>
<dbReference type="PROSITE" id="PS00166">
    <property type="entry name" value="ENOYL_COA_HYDRATASE"/>
    <property type="match status" value="1"/>
</dbReference>
<dbReference type="Gene3D" id="1.10.12.10">
    <property type="entry name" value="Lyase 2-enoyl-coa Hydratase, Chain A, domain 2"/>
    <property type="match status" value="1"/>
</dbReference>
<gene>
    <name evidence="1" type="ORF">UFOPK3001_00536</name>
    <name evidence="2" type="ORF">UFOPK3954_00125</name>
</gene>
<reference evidence="2" key="1">
    <citation type="submission" date="2020-05" db="EMBL/GenBank/DDBJ databases">
        <authorList>
            <person name="Chiriac C."/>
            <person name="Salcher M."/>
            <person name="Ghai R."/>
            <person name="Kavagutti S V."/>
        </authorList>
    </citation>
    <scope>NUCLEOTIDE SEQUENCE</scope>
</reference>
<proteinExistence type="predicted"/>
<dbReference type="PANTHER" id="PTHR43459">
    <property type="entry name" value="ENOYL-COA HYDRATASE"/>
    <property type="match status" value="1"/>
</dbReference>
<dbReference type="InterPro" id="IPR029045">
    <property type="entry name" value="ClpP/crotonase-like_dom_sf"/>
</dbReference>
<dbReference type="InterPro" id="IPR001753">
    <property type="entry name" value="Enoyl-CoA_hydra/iso"/>
</dbReference>
<dbReference type="SUPFAM" id="SSF52096">
    <property type="entry name" value="ClpP/crotonase"/>
    <property type="match status" value="1"/>
</dbReference>
<sequence>MSAVPDYAALFPSFRFDRPADGVLRLTLDAPGLNAVSPDAHRELADVWLAVDRDPDTRVAIIQGAGKAFSAGGSFELIDSITTDYAFRMRTLREARDLVLNVINCSKPIVSAIHGPAVGAGLVAALLADVSIAAKTARIIDGHTRLGVAAGDHAAICWPLLCGMAKAKYYLLTCETLTGEEAERIGLVSLCVEPGEEQAKALEVAVQLAGMAQAAIRWTKHTLNHWYRQAGPIFDASLAYEMLGFGGPDAREGLMSHQEKRAPHFSGPTSE</sequence>